<protein>
    <recommendedName>
        <fullName evidence="2 6">Adenylyl-sulfate kinase</fullName>
        <ecNumber evidence="2 6">2.7.1.25</ecNumber>
    </recommendedName>
    <alternativeName>
        <fullName evidence="6">APS kinase</fullName>
    </alternativeName>
    <alternativeName>
        <fullName evidence="6">ATP adenosine-5'-phosphosulfate 3'-phosphotransferase</fullName>
    </alternativeName>
    <alternativeName>
        <fullName evidence="6">Adenosine-5'-phosphosulfate kinase</fullName>
    </alternativeName>
</protein>
<dbReference type="GO" id="GO:0070814">
    <property type="term" value="P:hydrogen sulfide biosynthetic process"/>
    <property type="evidence" value="ECO:0007669"/>
    <property type="project" value="UniProtKB-UniRule"/>
</dbReference>
<dbReference type="InterPro" id="IPR050512">
    <property type="entry name" value="Sulf_AdTrans/APS_kinase"/>
</dbReference>
<dbReference type="Pfam" id="PF01583">
    <property type="entry name" value="APS_kinase"/>
    <property type="match status" value="1"/>
</dbReference>
<dbReference type="GO" id="GO:0005737">
    <property type="term" value="C:cytoplasm"/>
    <property type="evidence" value="ECO:0007669"/>
    <property type="project" value="TreeGrafter"/>
</dbReference>
<comment type="pathway">
    <text evidence="6 7">Sulfur metabolism; hydrogen sulfide biosynthesis; sulfite from sulfate: step 2/3.</text>
</comment>
<evidence type="ECO:0000256" key="6">
    <source>
        <dbReference type="HAMAP-Rule" id="MF_00065"/>
    </source>
</evidence>
<proteinExistence type="inferred from homology"/>
<sequence length="179" mass="19357">MAGNGVTVLLTGLPSSGKTTLACALAKWLRGEGRQVEVLDGDEMRKLLSPELGFSREDRGTHVQRIGFIAQLLSSHGVVTLMPVIAPYASSREAVRAHHQAAHTSYVEVHVATPLEVCSRRDVKGLYARQAAGKVSGLTGVDDPYEEPEAPDMRITTHTEDVKESAAAVYALLRSRRVL</sequence>
<keyword evidence="6" id="KW-0597">Phosphoprotein</keyword>
<comment type="catalytic activity">
    <reaction evidence="1 6 7">
        <text>adenosine 5'-phosphosulfate + ATP = 3'-phosphoadenylyl sulfate + ADP + H(+)</text>
        <dbReference type="Rhea" id="RHEA:24152"/>
        <dbReference type="ChEBI" id="CHEBI:15378"/>
        <dbReference type="ChEBI" id="CHEBI:30616"/>
        <dbReference type="ChEBI" id="CHEBI:58243"/>
        <dbReference type="ChEBI" id="CHEBI:58339"/>
        <dbReference type="ChEBI" id="CHEBI:456216"/>
        <dbReference type="EC" id="2.7.1.25"/>
    </reaction>
</comment>
<dbReference type="PANTHER" id="PTHR42700">
    <property type="entry name" value="SULFATE ADENYLYLTRANSFERASE"/>
    <property type="match status" value="1"/>
</dbReference>
<comment type="function">
    <text evidence="6 7">Catalyzes the synthesis of activated sulfate.</text>
</comment>
<evidence type="ECO:0000256" key="7">
    <source>
        <dbReference type="RuleBase" id="RU004347"/>
    </source>
</evidence>
<dbReference type="PANTHER" id="PTHR42700:SF1">
    <property type="entry name" value="SULFATE ADENYLYLTRANSFERASE"/>
    <property type="match status" value="1"/>
</dbReference>
<dbReference type="GO" id="GO:0010134">
    <property type="term" value="P:sulfate assimilation via adenylyl sulfate reduction"/>
    <property type="evidence" value="ECO:0007669"/>
    <property type="project" value="TreeGrafter"/>
</dbReference>
<keyword evidence="4 6" id="KW-0547">Nucleotide-binding</keyword>
<dbReference type="GO" id="GO:0019379">
    <property type="term" value="P:sulfate assimilation, phosphoadenylyl sulfate reduction by phosphoadenylyl-sulfate reductase (thioredoxin)"/>
    <property type="evidence" value="ECO:0007669"/>
    <property type="project" value="TreeGrafter"/>
</dbReference>
<dbReference type="GO" id="GO:0005524">
    <property type="term" value="F:ATP binding"/>
    <property type="evidence" value="ECO:0007669"/>
    <property type="project" value="UniProtKB-UniRule"/>
</dbReference>
<dbReference type="AlphaFoldDB" id="A0A0B5H5Z8"/>
<dbReference type="InterPro" id="IPR002891">
    <property type="entry name" value="APS"/>
</dbReference>
<feature type="domain" description="APS kinase" evidence="8">
    <location>
        <begin position="5"/>
        <end position="155"/>
    </location>
</feature>
<dbReference type="HAMAP" id="MF_00065">
    <property type="entry name" value="Adenylyl_sulf_kinase"/>
    <property type="match status" value="1"/>
</dbReference>
<dbReference type="InterPro" id="IPR059117">
    <property type="entry name" value="APS_kinase_dom"/>
</dbReference>
<evidence type="ECO:0000256" key="2">
    <source>
        <dbReference type="ARBA" id="ARBA00012121"/>
    </source>
</evidence>
<evidence type="ECO:0000313" key="9">
    <source>
        <dbReference type="EMBL" id="AJF34501.1"/>
    </source>
</evidence>
<reference evidence="9" key="1">
    <citation type="journal article" date="2014" name="PLoS ONE">
        <title>Characterization of Biosynthetic Genes of Ascamycin/Dealanylascamycin Featuring a 5'-O-Sulfonamide Moiety in Streptomyces sp. JCM9888.</title>
        <authorList>
            <person name="Zhao C."/>
            <person name="Qi J."/>
            <person name="Tao W."/>
            <person name="He L."/>
            <person name="Xu W."/>
            <person name="Chan J."/>
            <person name="Deng Z."/>
        </authorList>
    </citation>
    <scope>NUCLEOTIDE SEQUENCE</scope>
    <source>
        <strain evidence="9">JCM 9888</strain>
    </source>
</reference>
<dbReference type="SUPFAM" id="SSF52540">
    <property type="entry name" value="P-loop containing nucleoside triphosphate hydrolases"/>
    <property type="match status" value="1"/>
</dbReference>
<dbReference type="CDD" id="cd02027">
    <property type="entry name" value="APSK"/>
    <property type="match status" value="1"/>
</dbReference>
<gene>
    <name evidence="9" type="primary">acmB</name>
    <name evidence="6" type="synonym">cysC</name>
</gene>
<evidence type="ECO:0000256" key="5">
    <source>
        <dbReference type="ARBA" id="ARBA00022840"/>
    </source>
</evidence>
<keyword evidence="3 6" id="KW-0808">Transferase</keyword>
<dbReference type="GO" id="GO:0004020">
    <property type="term" value="F:adenylylsulfate kinase activity"/>
    <property type="evidence" value="ECO:0007669"/>
    <property type="project" value="UniProtKB-UniRule"/>
</dbReference>
<evidence type="ECO:0000256" key="1">
    <source>
        <dbReference type="ARBA" id="ARBA00001823"/>
    </source>
</evidence>
<dbReference type="Gene3D" id="3.40.50.300">
    <property type="entry name" value="P-loop containing nucleotide triphosphate hydrolases"/>
    <property type="match status" value="1"/>
</dbReference>
<dbReference type="EMBL" id="KJ817374">
    <property type="protein sequence ID" value="AJF34501.1"/>
    <property type="molecule type" value="Genomic_DNA"/>
</dbReference>
<name>A0A0B5H5Z8_9ACTN</name>
<evidence type="ECO:0000256" key="3">
    <source>
        <dbReference type="ARBA" id="ARBA00022679"/>
    </source>
</evidence>
<keyword evidence="6 7" id="KW-0418">Kinase</keyword>
<accession>A0A0B5H5Z8</accession>
<evidence type="ECO:0000259" key="8">
    <source>
        <dbReference type="Pfam" id="PF01583"/>
    </source>
</evidence>
<comment type="caution">
    <text evidence="6">Lacks conserved residue(s) required for the propagation of feature annotation.</text>
</comment>
<dbReference type="EC" id="2.7.1.25" evidence="2 6"/>
<dbReference type="GO" id="GO:0004781">
    <property type="term" value="F:sulfate adenylyltransferase (ATP) activity"/>
    <property type="evidence" value="ECO:0007669"/>
    <property type="project" value="TreeGrafter"/>
</dbReference>
<keyword evidence="5 6" id="KW-0067">ATP-binding</keyword>
<feature type="binding site" evidence="6">
    <location>
        <begin position="12"/>
        <end position="19"/>
    </location>
    <ligand>
        <name>ATP</name>
        <dbReference type="ChEBI" id="CHEBI:30616"/>
    </ligand>
</feature>
<evidence type="ECO:0000256" key="4">
    <source>
        <dbReference type="ARBA" id="ARBA00022741"/>
    </source>
</evidence>
<dbReference type="NCBIfam" id="TIGR00455">
    <property type="entry name" value="apsK"/>
    <property type="match status" value="1"/>
</dbReference>
<comment type="similarity">
    <text evidence="6 7">Belongs to the APS kinase family.</text>
</comment>
<organism evidence="9">
    <name type="scientific">Streptomyces sp. JCM 9888</name>
    <dbReference type="NCBI Taxonomy" id="1570103"/>
    <lineage>
        <taxon>Bacteria</taxon>
        <taxon>Bacillati</taxon>
        <taxon>Actinomycetota</taxon>
        <taxon>Actinomycetes</taxon>
        <taxon>Kitasatosporales</taxon>
        <taxon>Streptomycetaceae</taxon>
        <taxon>Streptomyces</taxon>
    </lineage>
</organism>
<dbReference type="UniPathway" id="UPA00140">
    <property type="reaction ID" value="UER00205"/>
</dbReference>
<dbReference type="InterPro" id="IPR027417">
    <property type="entry name" value="P-loop_NTPase"/>
</dbReference>